<evidence type="ECO:0000256" key="1">
    <source>
        <dbReference type="SAM" id="MobiDB-lite"/>
    </source>
</evidence>
<protein>
    <submittedName>
        <fullName evidence="2">Uncharacterized protein</fullName>
    </submittedName>
</protein>
<accession>A0A0A8ZBB4</accession>
<reference evidence="2" key="1">
    <citation type="submission" date="2014-09" db="EMBL/GenBank/DDBJ databases">
        <authorList>
            <person name="Magalhaes I.L.F."/>
            <person name="Oliveira U."/>
            <person name="Santos F.R."/>
            <person name="Vidigal T.H.D.A."/>
            <person name="Brescovit A.D."/>
            <person name="Santos A.J."/>
        </authorList>
    </citation>
    <scope>NUCLEOTIDE SEQUENCE</scope>
    <source>
        <tissue evidence="2">Shoot tissue taken approximately 20 cm above the soil surface</tissue>
    </source>
</reference>
<evidence type="ECO:0000313" key="2">
    <source>
        <dbReference type="EMBL" id="JAD32122.1"/>
    </source>
</evidence>
<proteinExistence type="predicted"/>
<organism evidence="2">
    <name type="scientific">Arundo donax</name>
    <name type="common">Giant reed</name>
    <name type="synonym">Donax arundinaceus</name>
    <dbReference type="NCBI Taxonomy" id="35708"/>
    <lineage>
        <taxon>Eukaryota</taxon>
        <taxon>Viridiplantae</taxon>
        <taxon>Streptophyta</taxon>
        <taxon>Embryophyta</taxon>
        <taxon>Tracheophyta</taxon>
        <taxon>Spermatophyta</taxon>
        <taxon>Magnoliopsida</taxon>
        <taxon>Liliopsida</taxon>
        <taxon>Poales</taxon>
        <taxon>Poaceae</taxon>
        <taxon>PACMAD clade</taxon>
        <taxon>Arundinoideae</taxon>
        <taxon>Arundineae</taxon>
        <taxon>Arundo</taxon>
    </lineage>
</organism>
<feature type="region of interest" description="Disordered" evidence="1">
    <location>
        <begin position="1"/>
        <end position="41"/>
    </location>
</feature>
<dbReference type="EMBL" id="GBRH01265773">
    <property type="protein sequence ID" value="JAD32122.1"/>
    <property type="molecule type" value="Transcribed_RNA"/>
</dbReference>
<reference evidence="2" key="2">
    <citation type="journal article" date="2015" name="Data Brief">
        <title>Shoot transcriptome of the giant reed, Arundo donax.</title>
        <authorList>
            <person name="Barrero R.A."/>
            <person name="Guerrero F.D."/>
            <person name="Moolhuijzen P."/>
            <person name="Goolsby J.A."/>
            <person name="Tidwell J."/>
            <person name="Bellgard S.E."/>
            <person name="Bellgard M.I."/>
        </authorList>
    </citation>
    <scope>NUCLEOTIDE SEQUENCE</scope>
    <source>
        <tissue evidence="2">Shoot tissue taken approximately 20 cm above the soil surface</tissue>
    </source>
</reference>
<sequence length="41" mass="4655">MQITVQSKCQTHKHMNMPRKVSGGQRPKSSSICMPDSSLFY</sequence>
<dbReference type="AlphaFoldDB" id="A0A0A8ZBB4"/>
<name>A0A0A8ZBB4_ARUDO</name>